<protein>
    <submittedName>
        <fullName evidence="1">Uncharacterized protein</fullName>
    </submittedName>
</protein>
<accession>A0AAV9XMQ1</accession>
<evidence type="ECO:0000313" key="2">
    <source>
        <dbReference type="Proteomes" id="UP001365542"/>
    </source>
</evidence>
<organism evidence="1 2">
    <name type="scientific">Orbilia ellipsospora</name>
    <dbReference type="NCBI Taxonomy" id="2528407"/>
    <lineage>
        <taxon>Eukaryota</taxon>
        <taxon>Fungi</taxon>
        <taxon>Dikarya</taxon>
        <taxon>Ascomycota</taxon>
        <taxon>Pezizomycotina</taxon>
        <taxon>Orbiliomycetes</taxon>
        <taxon>Orbiliales</taxon>
        <taxon>Orbiliaceae</taxon>
        <taxon>Orbilia</taxon>
    </lineage>
</organism>
<dbReference type="AlphaFoldDB" id="A0AAV9XMQ1"/>
<reference evidence="1 2" key="1">
    <citation type="submission" date="2019-10" db="EMBL/GenBank/DDBJ databases">
        <authorList>
            <person name="Palmer J.M."/>
        </authorList>
    </citation>
    <scope>NUCLEOTIDE SEQUENCE [LARGE SCALE GENOMIC DNA]</scope>
    <source>
        <strain evidence="1 2">TWF694</strain>
    </source>
</reference>
<evidence type="ECO:0000313" key="1">
    <source>
        <dbReference type="EMBL" id="KAK6542832.1"/>
    </source>
</evidence>
<comment type="caution">
    <text evidence="1">The sequence shown here is derived from an EMBL/GenBank/DDBJ whole genome shotgun (WGS) entry which is preliminary data.</text>
</comment>
<gene>
    <name evidence="1" type="ORF">TWF694_006773</name>
</gene>
<keyword evidence="2" id="KW-1185">Reference proteome</keyword>
<name>A0AAV9XMQ1_9PEZI</name>
<proteinExistence type="predicted"/>
<sequence>MSGTSEAKDMHWQWVEICQIRTLHIFTIFLHLFSFKSTALCKQAPKINNGIDKSWRLVDLSPYGVGEPPSDRIFIPVVSLPRAAERHVLLDVTCMDSEREKTIMSIILSTCIIMSPS</sequence>
<dbReference type="EMBL" id="JAVHJO010000002">
    <property type="protein sequence ID" value="KAK6542832.1"/>
    <property type="molecule type" value="Genomic_DNA"/>
</dbReference>
<dbReference type="Proteomes" id="UP001365542">
    <property type="component" value="Unassembled WGS sequence"/>
</dbReference>